<evidence type="ECO:0000313" key="1">
    <source>
        <dbReference type="EMBL" id="KAB5547702.1"/>
    </source>
</evidence>
<keyword evidence="2" id="KW-1185">Reference proteome</keyword>
<accession>A0A5N5LYG3</accession>
<proteinExistence type="predicted"/>
<name>A0A5N5LYG3_9ROSI</name>
<dbReference type="Proteomes" id="UP000326939">
    <property type="component" value="Chromosome 7"/>
</dbReference>
<protein>
    <submittedName>
        <fullName evidence="1">Uncharacterized protein</fullName>
    </submittedName>
</protein>
<sequence>MTRLSLFASTISQVLVFSHQFQLRAILSGQHLLHLGIENLQIRGSKGGLGHGKSSNLIRSYAAFRVGGLGFRFALDVANGLHYHHNFTDPTHL</sequence>
<evidence type="ECO:0000313" key="2">
    <source>
        <dbReference type="Proteomes" id="UP000326939"/>
    </source>
</evidence>
<dbReference type="AlphaFoldDB" id="A0A5N5LYG3"/>
<organism evidence="1 2">
    <name type="scientific">Salix brachista</name>
    <dbReference type="NCBI Taxonomy" id="2182728"/>
    <lineage>
        <taxon>Eukaryota</taxon>
        <taxon>Viridiplantae</taxon>
        <taxon>Streptophyta</taxon>
        <taxon>Embryophyta</taxon>
        <taxon>Tracheophyta</taxon>
        <taxon>Spermatophyta</taxon>
        <taxon>Magnoliopsida</taxon>
        <taxon>eudicotyledons</taxon>
        <taxon>Gunneridae</taxon>
        <taxon>Pentapetalae</taxon>
        <taxon>rosids</taxon>
        <taxon>fabids</taxon>
        <taxon>Malpighiales</taxon>
        <taxon>Salicaceae</taxon>
        <taxon>Saliceae</taxon>
        <taxon>Salix</taxon>
    </lineage>
</organism>
<dbReference type="EMBL" id="VDCV01000007">
    <property type="protein sequence ID" value="KAB5547702.1"/>
    <property type="molecule type" value="Genomic_DNA"/>
</dbReference>
<gene>
    <name evidence="1" type="ORF">DKX38_011108</name>
</gene>
<reference evidence="2" key="1">
    <citation type="journal article" date="2019" name="Gigascience">
        <title>De novo genome assembly of the endangered Acer yangbiense, a plant species with extremely small populations endemic to Yunnan Province, China.</title>
        <authorList>
            <person name="Yang J."/>
            <person name="Wariss H.M."/>
            <person name="Tao L."/>
            <person name="Zhang R."/>
            <person name="Yun Q."/>
            <person name="Hollingsworth P."/>
            <person name="Dao Z."/>
            <person name="Luo G."/>
            <person name="Guo H."/>
            <person name="Ma Y."/>
            <person name="Sun W."/>
        </authorList>
    </citation>
    <scope>NUCLEOTIDE SEQUENCE [LARGE SCALE GENOMIC DNA]</scope>
    <source>
        <strain evidence="2">cv. br00</strain>
    </source>
</reference>
<comment type="caution">
    <text evidence="1">The sequence shown here is derived from an EMBL/GenBank/DDBJ whole genome shotgun (WGS) entry which is preliminary data.</text>
</comment>